<dbReference type="RefSeq" id="WP_108978331.1">
    <property type="nucleotide sequence ID" value="NZ_BFBB01000009.1"/>
</dbReference>
<evidence type="ECO:0000313" key="3">
    <source>
        <dbReference type="Proteomes" id="UP000245133"/>
    </source>
</evidence>
<keyword evidence="3" id="KW-1185">Reference proteome</keyword>
<name>A0A2P2E503_9LEPT</name>
<comment type="caution">
    <text evidence="2">The sequence shown here is derived from an EMBL/GenBank/DDBJ whole genome shotgun (WGS) entry which is preliminary data.</text>
</comment>
<dbReference type="EMBL" id="BFBB01000009">
    <property type="protein sequence ID" value="GBF51946.1"/>
    <property type="molecule type" value="Genomic_DNA"/>
</dbReference>
<dbReference type="AlphaFoldDB" id="A0A2P2E503"/>
<feature type="transmembrane region" description="Helical" evidence="1">
    <location>
        <begin position="15"/>
        <end position="34"/>
    </location>
</feature>
<evidence type="ECO:0000256" key="1">
    <source>
        <dbReference type="SAM" id="Phobius"/>
    </source>
</evidence>
<keyword evidence="1" id="KW-1133">Transmembrane helix</keyword>
<organism evidence="2 3">
    <name type="scientific">Leptospira ryugenii</name>
    <dbReference type="NCBI Taxonomy" id="1917863"/>
    <lineage>
        <taxon>Bacteria</taxon>
        <taxon>Pseudomonadati</taxon>
        <taxon>Spirochaetota</taxon>
        <taxon>Spirochaetia</taxon>
        <taxon>Leptospirales</taxon>
        <taxon>Leptospiraceae</taxon>
        <taxon>Leptospira</taxon>
    </lineage>
</organism>
<evidence type="ECO:0008006" key="4">
    <source>
        <dbReference type="Google" id="ProtNLM"/>
    </source>
</evidence>
<proteinExistence type="predicted"/>
<keyword evidence="1" id="KW-0812">Transmembrane</keyword>
<accession>A0A2P2E503</accession>
<protein>
    <recommendedName>
        <fullName evidence="4">SGNH/GDSL hydrolase family protein</fullName>
    </recommendedName>
</protein>
<keyword evidence="1" id="KW-0472">Membrane</keyword>
<reference evidence="2 3" key="1">
    <citation type="submission" date="2018-02" db="EMBL/GenBank/DDBJ databases">
        <title>Novel Leptospira species isolated from soil and water in Japan.</title>
        <authorList>
            <person name="Nakao R."/>
            <person name="Masuzawa T."/>
        </authorList>
    </citation>
    <scope>NUCLEOTIDE SEQUENCE [LARGE SCALE GENOMIC DNA]</scope>
    <source>
        <strain evidence="2 3">YH101</strain>
    </source>
</reference>
<dbReference type="Proteomes" id="UP000245133">
    <property type="component" value="Unassembled WGS sequence"/>
</dbReference>
<evidence type="ECO:0000313" key="2">
    <source>
        <dbReference type="EMBL" id="GBF51946.1"/>
    </source>
</evidence>
<dbReference type="OrthoDB" id="315128at2"/>
<gene>
    <name evidence="2" type="ORF">LPTSP4_34840</name>
</gene>
<sequence length="380" mass="44151">MKSKDFLKFLTDKPIVIAFSTILIIEILLQIGVYKPFLKKNSYAANINRVTNHIIEQRKVLDPTILIVGTSVAFEGISVRILNEELKSTGEEVQSFAIRGSELVVQHHLLSEHLRKFPKVHTIIHVLEPGMAWVDRSHLVEPTMVMLSEVGNVSSIPLVQKYEYKMVWTDYLFLLFKSIAYRKDLGDMFINFNERIKAIARRNKNPNLMPWDYENPHTESMGPYNIRSLEECMEKTNPQTTFPLPTESDIDHRRMIHETCAIAITVPKDPIKTESTDRYFRRLNKMYSLILDQKIHIINVFAPYSSAIRPLNGPERMKIWEDGLHFALGDRQSLDQYDLQDSLGKEENGQYCFDLIHLNRQGMETFSHILGKELAKRYKK</sequence>